<feature type="domain" description="HTH araC/xylS-type" evidence="4">
    <location>
        <begin position="150"/>
        <end position="250"/>
    </location>
</feature>
<dbReference type="Gene3D" id="1.10.10.60">
    <property type="entry name" value="Homeodomain-like"/>
    <property type="match status" value="1"/>
</dbReference>
<evidence type="ECO:0000313" key="5">
    <source>
        <dbReference type="EMBL" id="GGY99832.1"/>
    </source>
</evidence>
<accession>A0A918PDX3</accession>
<reference evidence="5" key="1">
    <citation type="journal article" date="2014" name="Int. J. Syst. Evol. Microbiol.">
        <title>Complete genome sequence of Corynebacterium casei LMG S-19264T (=DSM 44701T), isolated from a smear-ripened cheese.</title>
        <authorList>
            <consortium name="US DOE Joint Genome Institute (JGI-PGF)"/>
            <person name="Walter F."/>
            <person name="Albersmeier A."/>
            <person name="Kalinowski J."/>
            <person name="Ruckert C."/>
        </authorList>
    </citation>
    <scope>NUCLEOTIDE SEQUENCE</scope>
    <source>
        <strain evidence="5">KCTC 32255</strain>
    </source>
</reference>
<keyword evidence="2" id="KW-0238">DNA-binding</keyword>
<evidence type="ECO:0000256" key="3">
    <source>
        <dbReference type="ARBA" id="ARBA00023163"/>
    </source>
</evidence>
<evidence type="ECO:0000313" key="6">
    <source>
        <dbReference type="Proteomes" id="UP000648075"/>
    </source>
</evidence>
<proteinExistence type="predicted"/>
<sequence length="282" mass="31859">MAELAPWIARLYVTKVSVPADYVLSCGLFNDWACLRVQLAGEWTAQTADGLRAHDRAALLFGPQSRIMPVTVKGSFISVGASYRPGALQAMNGIKVGDYLDRLENVCTITGEGDALLDSFDPQDSPENWLRILEGRLLRLIERRRCARPDPVSAHFENIILRDPAMTVSDAARECGVERRRLERLCHRDFGMAPKQVMRRARAIDMASLLRGVAEPEEGDQLALRYYDESHLSREFTEFFGMPPRQFMATPQPILTLALESRQAYRLEALRRLEPGASRPWQ</sequence>
<name>A0A918PDX3_9SPHN</name>
<dbReference type="GO" id="GO:0003700">
    <property type="term" value="F:DNA-binding transcription factor activity"/>
    <property type="evidence" value="ECO:0007669"/>
    <property type="project" value="InterPro"/>
</dbReference>
<comment type="caution">
    <text evidence="5">The sequence shown here is derived from an EMBL/GenBank/DDBJ whole genome shotgun (WGS) entry which is preliminary data.</text>
</comment>
<dbReference type="Proteomes" id="UP000648075">
    <property type="component" value="Unassembled WGS sequence"/>
</dbReference>
<dbReference type="GO" id="GO:0043565">
    <property type="term" value="F:sequence-specific DNA binding"/>
    <property type="evidence" value="ECO:0007669"/>
    <property type="project" value="InterPro"/>
</dbReference>
<keyword evidence="3" id="KW-0804">Transcription</keyword>
<keyword evidence="1" id="KW-0805">Transcription regulation</keyword>
<dbReference type="InterPro" id="IPR018060">
    <property type="entry name" value="HTH_AraC"/>
</dbReference>
<dbReference type="AlphaFoldDB" id="A0A918PDX3"/>
<reference evidence="5" key="2">
    <citation type="submission" date="2020-09" db="EMBL/GenBank/DDBJ databases">
        <authorList>
            <person name="Sun Q."/>
            <person name="Kim S."/>
        </authorList>
    </citation>
    <scope>NUCLEOTIDE SEQUENCE</scope>
    <source>
        <strain evidence="5">KCTC 32255</strain>
    </source>
</reference>
<dbReference type="PANTHER" id="PTHR46796">
    <property type="entry name" value="HTH-TYPE TRANSCRIPTIONAL ACTIVATOR RHAS-RELATED"/>
    <property type="match status" value="1"/>
</dbReference>
<dbReference type="PROSITE" id="PS01124">
    <property type="entry name" value="HTH_ARAC_FAMILY_2"/>
    <property type="match status" value="1"/>
</dbReference>
<evidence type="ECO:0000259" key="4">
    <source>
        <dbReference type="PROSITE" id="PS01124"/>
    </source>
</evidence>
<dbReference type="Pfam" id="PF12833">
    <property type="entry name" value="HTH_18"/>
    <property type="match status" value="1"/>
</dbReference>
<evidence type="ECO:0000256" key="2">
    <source>
        <dbReference type="ARBA" id="ARBA00023125"/>
    </source>
</evidence>
<dbReference type="EMBL" id="BMZA01000003">
    <property type="protein sequence ID" value="GGY99832.1"/>
    <property type="molecule type" value="Genomic_DNA"/>
</dbReference>
<keyword evidence="6" id="KW-1185">Reference proteome</keyword>
<dbReference type="SMART" id="SM00342">
    <property type="entry name" value="HTH_ARAC"/>
    <property type="match status" value="1"/>
</dbReference>
<gene>
    <name evidence="5" type="ORF">GCM10011614_13530</name>
</gene>
<dbReference type="InterPro" id="IPR050204">
    <property type="entry name" value="AraC_XylS_family_regulators"/>
</dbReference>
<organism evidence="5 6">
    <name type="scientific">Novosphingobium colocasiae</name>
    <dbReference type="NCBI Taxonomy" id="1256513"/>
    <lineage>
        <taxon>Bacteria</taxon>
        <taxon>Pseudomonadati</taxon>
        <taxon>Pseudomonadota</taxon>
        <taxon>Alphaproteobacteria</taxon>
        <taxon>Sphingomonadales</taxon>
        <taxon>Sphingomonadaceae</taxon>
        <taxon>Novosphingobium</taxon>
    </lineage>
</organism>
<protein>
    <recommendedName>
        <fullName evidence="4">HTH araC/xylS-type domain-containing protein</fullName>
    </recommendedName>
</protein>
<evidence type="ECO:0000256" key="1">
    <source>
        <dbReference type="ARBA" id="ARBA00023015"/>
    </source>
</evidence>